<dbReference type="RefSeq" id="YP_007672693.1">
    <property type="nucleotide sequence ID" value="NC_020835.1"/>
</dbReference>
<gene>
    <name evidence="4" type="ORF">PROG_00043</name>
</gene>
<evidence type="ECO:0000256" key="2">
    <source>
        <dbReference type="ARBA" id="ARBA00022490"/>
    </source>
</evidence>
<dbReference type="Proteomes" id="UP000201285">
    <property type="component" value="Segment"/>
</dbReference>
<dbReference type="GO" id="GO:0016832">
    <property type="term" value="F:aldehyde-lyase activity"/>
    <property type="evidence" value="ECO:0007669"/>
    <property type="project" value="InterPro"/>
</dbReference>
<dbReference type="PROSITE" id="PS01054">
    <property type="entry name" value="TRANSALDOLASE_1"/>
    <property type="match status" value="1"/>
</dbReference>
<accession>M1UAS4</accession>
<dbReference type="CDD" id="cd00956">
    <property type="entry name" value="Transaldolase_FSA"/>
    <property type="match status" value="1"/>
</dbReference>
<dbReference type="InterPro" id="IPR018225">
    <property type="entry name" value="Transaldolase_AS"/>
</dbReference>
<dbReference type="Gene3D" id="3.20.20.70">
    <property type="entry name" value="Aldolase class I"/>
    <property type="match status" value="1"/>
</dbReference>
<dbReference type="PANTHER" id="PTHR10683:SF40">
    <property type="entry name" value="FRUCTOSE-6-PHOSPHATE ALDOLASE 1-RELATED"/>
    <property type="match status" value="1"/>
</dbReference>
<dbReference type="EMBL" id="HQ337022">
    <property type="protein sequence ID" value="AGG54696.1"/>
    <property type="molecule type" value="Genomic_DNA"/>
</dbReference>
<keyword evidence="2" id="KW-0963">Cytoplasm</keyword>
<name>M1UAS4_9CAUD</name>
<dbReference type="PANTHER" id="PTHR10683">
    <property type="entry name" value="TRANSALDOLASE"/>
    <property type="match status" value="1"/>
</dbReference>
<keyword evidence="5" id="KW-1185">Reference proteome</keyword>
<sequence length="221" mass="24028">MDSIAPMKLFLDTADTKAIYDRLDTGLISGVTTNPTLIFKSGKHPQQVYKELVDKGVEDVSMEITADNRKDFFSRAAGHAKTYGEAATIKLPCSEDGLWACKELSRINVRTNVTLVFSVSQAILAALAGATYISPFVGRMDDNSLSGLSLISDISKVYKKQFINTMILAASIRDVQSVGKAFELGADICTIPPKVFDSMYKHVLTDKGLAQFNEDANSTTA</sequence>
<dbReference type="GeneID" id="15009181"/>
<dbReference type="GO" id="GO:0005975">
    <property type="term" value="P:carbohydrate metabolic process"/>
    <property type="evidence" value="ECO:0007669"/>
    <property type="project" value="InterPro"/>
</dbReference>
<evidence type="ECO:0000313" key="5">
    <source>
        <dbReference type="Proteomes" id="UP000201285"/>
    </source>
</evidence>
<dbReference type="InterPro" id="IPR013785">
    <property type="entry name" value="Aldolase_TIM"/>
</dbReference>
<evidence type="ECO:0000313" key="4">
    <source>
        <dbReference type="EMBL" id="AGG54696.1"/>
    </source>
</evidence>
<keyword evidence="3" id="KW-0704">Schiff base</keyword>
<reference evidence="4 5" key="1">
    <citation type="submission" date="2010-10" db="EMBL/GenBank/DDBJ databases">
        <title>The Genome Sequence of Prochlorococcus phage P-SSP10.</title>
        <authorList>
            <consortium name="The Broad Institute Genome Sequencing Platform"/>
            <person name="Henn M.R."/>
            <person name="Sullivan M.S."/>
            <person name="Osburne M.S."/>
            <person name="Levin J."/>
            <person name="Malboeuf C."/>
            <person name="Casali M."/>
            <person name="Russ C."/>
            <person name="Lennon N."/>
            <person name="Chapman S.B."/>
            <person name="Erlich R."/>
            <person name="Young S.K."/>
            <person name="Yandava C."/>
            <person name="Zeng Q."/>
            <person name="Alvarado L."/>
            <person name="Anderson S."/>
            <person name="Berlin A."/>
            <person name="Chen Z."/>
            <person name="Freedman E."/>
            <person name="Gellesch M."/>
            <person name="Goldberg J."/>
            <person name="Green L."/>
            <person name="Griggs A."/>
            <person name="Gujja S."/>
            <person name="Heilman E.R."/>
            <person name="Heiman D."/>
            <person name="Hollinger A."/>
            <person name="Howarth C."/>
            <person name="Larson L."/>
            <person name="Mehta T."/>
            <person name="Pearson M."/>
            <person name="Roberts A."/>
            <person name="Ryan E."/>
            <person name="Saif S."/>
            <person name="Shea T."/>
            <person name="Shenoy N."/>
            <person name="Sisk P."/>
            <person name="Stolte C."/>
            <person name="Sykes S."/>
            <person name="White J."/>
            <person name="Yu Q."/>
            <person name="Coleman M.L."/>
            <person name="Huang K.H."/>
            <person name="Weigele P.R."/>
            <person name="DeFrancesco A.S."/>
            <person name="Kern S.E."/>
            <person name="Thompson L.R."/>
            <person name="Fu R."/>
            <person name="Hombeck B."/>
            <person name="Chisholm S.W."/>
            <person name="Haas B."/>
            <person name="Nusbaum C."/>
            <person name="Birren B."/>
        </authorList>
    </citation>
    <scope>NUCLEOTIDE SEQUENCE [LARGE SCALE GENOMIC DNA]</scope>
    <source>
        <strain evidence="4 5">P-SSP10</strain>
    </source>
</reference>
<dbReference type="Pfam" id="PF00923">
    <property type="entry name" value="TAL_FSA"/>
    <property type="match status" value="1"/>
</dbReference>
<evidence type="ECO:0000256" key="1">
    <source>
        <dbReference type="ARBA" id="ARBA00004496"/>
    </source>
</evidence>
<dbReference type="OrthoDB" id="8715at10239"/>
<comment type="subcellular location">
    <subcellularLocation>
        <location evidence="1">Cytoplasm</location>
    </subcellularLocation>
</comment>
<proteinExistence type="predicted"/>
<organism evidence="4 5">
    <name type="scientific">Prochlorococcus phage P-SSP10</name>
    <dbReference type="NCBI Taxonomy" id="885867"/>
    <lineage>
        <taxon>Viruses</taxon>
        <taxon>Duplodnaviria</taxon>
        <taxon>Heunggongvirae</taxon>
        <taxon>Uroviricota</taxon>
        <taxon>Caudoviricetes</taxon>
        <taxon>Autographivirales</taxon>
        <taxon>Sechaudvirinae</taxon>
        <taxon>Tangaroavirus</taxon>
        <taxon>Tangaroavirus PSSP10</taxon>
    </lineage>
</organism>
<dbReference type="KEGG" id="vg:15009181"/>
<dbReference type="FunFam" id="3.20.20.70:FF:000018">
    <property type="entry name" value="Probable transaldolase"/>
    <property type="match status" value="1"/>
</dbReference>
<protein>
    <submittedName>
        <fullName evidence="4">Transaldolase</fullName>
    </submittedName>
</protein>
<dbReference type="SUPFAM" id="SSF51569">
    <property type="entry name" value="Aldolase"/>
    <property type="match status" value="1"/>
</dbReference>
<evidence type="ECO:0000256" key="3">
    <source>
        <dbReference type="ARBA" id="ARBA00023270"/>
    </source>
</evidence>
<dbReference type="InterPro" id="IPR033919">
    <property type="entry name" value="TSA/FSA_arc/bac"/>
</dbReference>
<dbReference type="InterPro" id="IPR001585">
    <property type="entry name" value="TAL/FSA"/>
</dbReference>